<dbReference type="WBParaSite" id="TCONS_00003512.p1">
    <property type="protein sequence ID" value="TCONS_00003512.p1"/>
    <property type="gene ID" value="XLOC_003254"/>
</dbReference>
<reference evidence="2" key="1">
    <citation type="submission" date="2024-02" db="UniProtKB">
        <authorList>
            <consortium name="WormBaseParasite"/>
        </authorList>
    </citation>
    <scope>IDENTIFICATION</scope>
</reference>
<proteinExistence type="predicted"/>
<keyword evidence="1" id="KW-1185">Reference proteome</keyword>
<dbReference type="AlphaFoldDB" id="A0AAF5CY47"/>
<name>A0AAF5CY47_STRER</name>
<dbReference type="Proteomes" id="UP000035681">
    <property type="component" value="Unplaced"/>
</dbReference>
<organism evidence="1 2">
    <name type="scientific">Strongyloides stercoralis</name>
    <name type="common">Threadworm</name>
    <dbReference type="NCBI Taxonomy" id="6248"/>
    <lineage>
        <taxon>Eukaryota</taxon>
        <taxon>Metazoa</taxon>
        <taxon>Ecdysozoa</taxon>
        <taxon>Nematoda</taxon>
        <taxon>Chromadorea</taxon>
        <taxon>Rhabditida</taxon>
        <taxon>Tylenchina</taxon>
        <taxon>Panagrolaimomorpha</taxon>
        <taxon>Strongyloidoidea</taxon>
        <taxon>Strongyloididae</taxon>
        <taxon>Strongyloides</taxon>
    </lineage>
</organism>
<accession>A0AAF5CY47</accession>
<evidence type="ECO:0000313" key="1">
    <source>
        <dbReference type="Proteomes" id="UP000035681"/>
    </source>
</evidence>
<evidence type="ECO:0000313" key="2">
    <source>
        <dbReference type="WBParaSite" id="TCONS_00003512.p1"/>
    </source>
</evidence>
<sequence>MVMIERDKKRFLKMFDACNNYNKEETSITMKENVINDTYSEFDETIENNSDFTESFTLTPAEIIGRSSDLMSLIIKMLPKSKDRKNIKATCRSFYHLCFSKNNIMPFFKFKDRKPIKKFFWSSVQKNSSKSIFEILGDTLVVSMASKHWSTLKFLENRKEMVTSNALYIKNLEIDTIDPVHMKYFEELNCFNSVECVTFDSENSMDAALNIFYSCPTLRPHTIKISSLNHKRTLDESGLFDIARMFPTSIKHVYFDCDFAELYWLDSFAYRIPAKHFETLHLNNLSFISLRSNPVFLRKLSNISKCFKKIEISFIILTTYKVVRNLINSLSIINVHRDTSLSFDVSIDLRKDNSEHFDPNTSETIPDNVSMDTINSSLLRVNKLHLKCDNRWVNLPSEYVSPFPVLVQKMKSLTTLELSVKALVSEESFKNTFRNLPNTLLNIKLLDCTNLKESSLELLAASCKNIYYLSLDGVKCTYISLKKIPIIFKNLKGFSVIYMTHYKNLEVVTSFLEVNKKTNYKISKWPELDFLQIIMKKPKNRDKMIFERIEKMTPRRCGRFLVECHCENYKINCEVLEIIIQKSTTCYETFTELFP</sequence>
<protein>
    <submittedName>
        <fullName evidence="2">Cystatin domain-containing protein</fullName>
    </submittedName>
</protein>
<dbReference type="Gene3D" id="3.80.10.10">
    <property type="entry name" value="Ribonuclease Inhibitor"/>
    <property type="match status" value="1"/>
</dbReference>
<dbReference type="InterPro" id="IPR032675">
    <property type="entry name" value="LRR_dom_sf"/>
</dbReference>